<organism evidence="1 2">
    <name type="scientific">Sclerotinia sclerotiorum (strain ATCC 18683 / 1980 / Ss-1)</name>
    <name type="common">White mold</name>
    <name type="synonym">Whetzelinia sclerotiorum</name>
    <dbReference type="NCBI Taxonomy" id="665079"/>
    <lineage>
        <taxon>Eukaryota</taxon>
        <taxon>Fungi</taxon>
        <taxon>Dikarya</taxon>
        <taxon>Ascomycota</taxon>
        <taxon>Pezizomycotina</taxon>
        <taxon>Leotiomycetes</taxon>
        <taxon>Helotiales</taxon>
        <taxon>Sclerotiniaceae</taxon>
        <taxon>Sclerotinia</taxon>
    </lineage>
</organism>
<proteinExistence type="predicted"/>
<dbReference type="Proteomes" id="UP000001312">
    <property type="component" value="Unassembled WGS sequence"/>
</dbReference>
<dbReference type="KEGG" id="ssl:SS1G_09837"/>
<evidence type="ECO:0000313" key="2">
    <source>
        <dbReference type="Proteomes" id="UP000001312"/>
    </source>
</evidence>
<evidence type="ECO:0000313" key="1">
    <source>
        <dbReference type="EMBL" id="EDN93970.1"/>
    </source>
</evidence>
<dbReference type="AlphaFoldDB" id="A7EWX8"/>
<sequence length="51" mass="5870">MYIIWRSDHDDEGIQQNIMLSDSELNSSQHVTLELDSDIDAPFCKFLWGVG</sequence>
<reference evidence="2" key="1">
    <citation type="journal article" date="2011" name="PLoS Genet.">
        <title>Genomic analysis of the necrotrophic fungal pathogens Sclerotinia sclerotiorum and Botrytis cinerea.</title>
        <authorList>
            <person name="Amselem J."/>
            <person name="Cuomo C.A."/>
            <person name="van Kan J.A."/>
            <person name="Viaud M."/>
            <person name="Benito E.P."/>
            <person name="Couloux A."/>
            <person name="Coutinho P.M."/>
            <person name="de Vries R.P."/>
            <person name="Dyer P.S."/>
            <person name="Fillinger S."/>
            <person name="Fournier E."/>
            <person name="Gout L."/>
            <person name="Hahn M."/>
            <person name="Kohn L."/>
            <person name="Lapalu N."/>
            <person name="Plummer K.M."/>
            <person name="Pradier J.M."/>
            <person name="Quevillon E."/>
            <person name="Sharon A."/>
            <person name="Simon A."/>
            <person name="ten Have A."/>
            <person name="Tudzynski B."/>
            <person name="Tudzynski P."/>
            <person name="Wincker P."/>
            <person name="Andrew M."/>
            <person name="Anthouard V."/>
            <person name="Beever R.E."/>
            <person name="Beffa R."/>
            <person name="Benoit I."/>
            <person name="Bouzid O."/>
            <person name="Brault B."/>
            <person name="Chen Z."/>
            <person name="Choquer M."/>
            <person name="Collemare J."/>
            <person name="Cotton P."/>
            <person name="Danchin E.G."/>
            <person name="Da Silva C."/>
            <person name="Gautier A."/>
            <person name="Giraud C."/>
            <person name="Giraud T."/>
            <person name="Gonzalez C."/>
            <person name="Grossetete S."/>
            <person name="Guldener U."/>
            <person name="Henrissat B."/>
            <person name="Howlett B.J."/>
            <person name="Kodira C."/>
            <person name="Kretschmer M."/>
            <person name="Lappartient A."/>
            <person name="Leroch M."/>
            <person name="Levis C."/>
            <person name="Mauceli E."/>
            <person name="Neuveglise C."/>
            <person name="Oeser B."/>
            <person name="Pearson M."/>
            <person name="Poulain J."/>
            <person name="Poussereau N."/>
            <person name="Quesneville H."/>
            <person name="Rascle C."/>
            <person name="Schumacher J."/>
            <person name="Segurens B."/>
            <person name="Sexton A."/>
            <person name="Silva E."/>
            <person name="Sirven C."/>
            <person name="Soanes D.M."/>
            <person name="Talbot N.J."/>
            <person name="Templeton M."/>
            <person name="Yandava C."/>
            <person name="Yarden O."/>
            <person name="Zeng Q."/>
            <person name="Rollins J.A."/>
            <person name="Lebrun M.H."/>
            <person name="Dickman M."/>
        </authorList>
    </citation>
    <scope>NUCLEOTIDE SEQUENCE [LARGE SCALE GENOMIC DNA]</scope>
    <source>
        <strain evidence="2">ATCC 18683 / 1980 / Ss-1</strain>
    </source>
</reference>
<dbReference type="InParanoid" id="A7EWX8"/>
<dbReference type="EMBL" id="CH476634">
    <property type="protein sequence ID" value="EDN93970.1"/>
    <property type="molecule type" value="Genomic_DNA"/>
</dbReference>
<gene>
    <name evidence="1" type="ORF">SS1G_09837</name>
</gene>
<dbReference type="GeneID" id="5485272"/>
<dbReference type="RefSeq" id="XP_001589204.1">
    <property type="nucleotide sequence ID" value="XM_001589154.1"/>
</dbReference>
<name>A7EWX8_SCLS1</name>
<accession>A7EWX8</accession>
<keyword evidence="2" id="KW-1185">Reference proteome</keyword>
<protein>
    <submittedName>
        <fullName evidence="1">Uncharacterized protein</fullName>
    </submittedName>
</protein>